<dbReference type="InterPro" id="IPR036047">
    <property type="entry name" value="F-box-like_dom_sf"/>
</dbReference>
<proteinExistence type="predicted"/>
<sequence length="569" mass="66262">MSNKRLSPLPAFETLAQDAVNQNQRTTISNTETPVEAVESMENIEDMEKTQTTLLSSPNFVNTEIDCHHKVELPQEVLRMICSHADPDELVNLRFVSKDFSLAAATHMFKEISFKFKDSSFKNLLNIFNSPNLQNHVFKLTCVLQYTSNDEREYIWSPQHTEYHLLHQYELVEALKRLPSLNAIRIDTEFHSSINSLFEDALVTNGSFDAFWSFLKSALGNVSNLTTIDLETSSLNFSNHDCERSLTTFSNKEMEVLGMLKDFHTSVNDFIIPHLPGILDCMQNLRSLSLGEHYEFEFEFMRSLLDFSELVNPSTIFPSLESLKLTHLYLNEQYFQEFLLNNSHSLRSLTLCNVRIEITKEELESKEYLKSNSWIRMFYFFHQSLHLEKIEICGTLLTSRSGYWYSNCDCVNAWIIDMPCRPSNMLLSLYSFITHVQGSSFPLPHPDEDLRYVDMREYRPFFQSINLQSGEIRLLEKEPFKHSTFKAFLPWTKSDSDDDDDREEEEEGEEEEGEEEEGEVPNELEDKSTRCAAFNYIMTEIRTNRHCWSDEEKESLINTLLEGITEENE</sequence>
<protein>
    <recommendedName>
        <fullName evidence="2">F-box domain-containing protein</fullName>
    </recommendedName>
</protein>
<feature type="compositionally biased region" description="Acidic residues" evidence="1">
    <location>
        <begin position="496"/>
        <end position="523"/>
    </location>
</feature>
<dbReference type="Proteomes" id="UP000297299">
    <property type="component" value="Unassembled WGS sequence"/>
</dbReference>
<evidence type="ECO:0000313" key="4">
    <source>
        <dbReference type="Proteomes" id="UP000297299"/>
    </source>
</evidence>
<keyword evidence="4" id="KW-1185">Reference proteome</keyword>
<comment type="caution">
    <text evidence="3">The sequence shown here is derived from an EMBL/GenBank/DDBJ whole genome shotgun (WGS) entry which is preliminary data.</text>
</comment>
<accession>A0A4Y8D7V4</accession>
<dbReference type="InterPro" id="IPR001810">
    <property type="entry name" value="F-box_dom"/>
</dbReference>
<dbReference type="AlphaFoldDB" id="A0A4Y8D7V4"/>
<name>A0A4Y8D7V4_9HELO</name>
<organism evidence="3 4">
    <name type="scientific">Botryotinia calthae</name>
    <dbReference type="NCBI Taxonomy" id="38488"/>
    <lineage>
        <taxon>Eukaryota</taxon>
        <taxon>Fungi</taxon>
        <taxon>Dikarya</taxon>
        <taxon>Ascomycota</taxon>
        <taxon>Pezizomycotina</taxon>
        <taxon>Leotiomycetes</taxon>
        <taxon>Helotiales</taxon>
        <taxon>Sclerotiniaceae</taxon>
        <taxon>Botryotinia</taxon>
    </lineage>
</organism>
<dbReference type="PROSITE" id="PS50181">
    <property type="entry name" value="FBOX"/>
    <property type="match status" value="1"/>
</dbReference>
<evidence type="ECO:0000259" key="2">
    <source>
        <dbReference type="PROSITE" id="PS50181"/>
    </source>
</evidence>
<dbReference type="SUPFAM" id="SSF81383">
    <property type="entry name" value="F-box domain"/>
    <property type="match status" value="1"/>
</dbReference>
<gene>
    <name evidence="3" type="ORF">BOTCAL_0083g00020</name>
</gene>
<feature type="domain" description="F-box" evidence="2">
    <location>
        <begin position="67"/>
        <end position="112"/>
    </location>
</feature>
<evidence type="ECO:0000256" key="1">
    <source>
        <dbReference type="SAM" id="MobiDB-lite"/>
    </source>
</evidence>
<dbReference type="OrthoDB" id="5422579at2759"/>
<reference evidence="3 4" key="1">
    <citation type="submission" date="2017-11" db="EMBL/GenBank/DDBJ databases">
        <title>Comparative genomics of Botrytis spp.</title>
        <authorList>
            <person name="Valero-Jimenez C.A."/>
            <person name="Tapia P."/>
            <person name="Veloso J."/>
            <person name="Silva-Moreno E."/>
            <person name="Staats M."/>
            <person name="Valdes J.H."/>
            <person name="Van Kan J.A.L."/>
        </authorList>
    </citation>
    <scope>NUCLEOTIDE SEQUENCE [LARGE SCALE GENOMIC DNA]</scope>
    <source>
        <strain evidence="3 4">MUCL2830</strain>
    </source>
</reference>
<dbReference type="Pfam" id="PF00646">
    <property type="entry name" value="F-box"/>
    <property type="match status" value="1"/>
</dbReference>
<evidence type="ECO:0000313" key="3">
    <source>
        <dbReference type="EMBL" id="TEY73089.1"/>
    </source>
</evidence>
<dbReference type="SUPFAM" id="SSF52047">
    <property type="entry name" value="RNI-like"/>
    <property type="match status" value="1"/>
</dbReference>
<feature type="region of interest" description="Disordered" evidence="1">
    <location>
        <begin position="491"/>
        <end position="527"/>
    </location>
</feature>
<dbReference type="EMBL" id="PHWZ01000083">
    <property type="protein sequence ID" value="TEY73089.1"/>
    <property type="molecule type" value="Genomic_DNA"/>
</dbReference>